<dbReference type="AlphaFoldDB" id="A0A1F6P2F6"/>
<organism evidence="1 2">
    <name type="scientific">Candidatus Magasanikbacteria bacterium RIFOXYC2_FULL_40_16</name>
    <dbReference type="NCBI Taxonomy" id="1798703"/>
    <lineage>
        <taxon>Bacteria</taxon>
        <taxon>Candidatus Magasanikiibacteriota</taxon>
    </lineage>
</organism>
<sequence>MSVKTVGYVSFPLERETGILPQLDQADIVLIRTKHNFLRHCLRKATKSYWDHVALILFPKNLEKGHFYDLIVESLNPRGVEIHKLEKYLTNPKKYDVGIKRIKNLNEKEKKETIEFMLMNIDAPYYKLSRIRFFFASLNEDLGRWLLRKQRYSCTGLVQKSFYEAASAEEKAKFTFRNDYSSPFELQESTTPADIANSENTVWLYNKK</sequence>
<dbReference type="InterPro" id="IPR038765">
    <property type="entry name" value="Papain-like_cys_pep_sf"/>
</dbReference>
<protein>
    <submittedName>
        <fullName evidence="1">Uncharacterized protein</fullName>
    </submittedName>
</protein>
<name>A0A1F6P2F6_9BACT</name>
<dbReference type="InterPro" id="IPR024453">
    <property type="entry name" value="Peptidase_C92"/>
</dbReference>
<dbReference type="Proteomes" id="UP000178895">
    <property type="component" value="Unassembled WGS sequence"/>
</dbReference>
<dbReference type="Pfam" id="PF05708">
    <property type="entry name" value="Peptidase_C92"/>
    <property type="match status" value="1"/>
</dbReference>
<evidence type="ECO:0000313" key="1">
    <source>
        <dbReference type="EMBL" id="OGH90153.1"/>
    </source>
</evidence>
<dbReference type="EMBL" id="MFQY01000011">
    <property type="protein sequence ID" value="OGH90153.1"/>
    <property type="molecule type" value="Genomic_DNA"/>
</dbReference>
<dbReference type="Gene3D" id="3.90.1720.10">
    <property type="entry name" value="endopeptidase domain like (from Nostoc punctiforme)"/>
    <property type="match status" value="1"/>
</dbReference>
<evidence type="ECO:0000313" key="2">
    <source>
        <dbReference type="Proteomes" id="UP000178895"/>
    </source>
</evidence>
<comment type="caution">
    <text evidence="1">The sequence shown here is derived from an EMBL/GenBank/DDBJ whole genome shotgun (WGS) entry which is preliminary data.</text>
</comment>
<reference evidence="1 2" key="1">
    <citation type="journal article" date="2016" name="Nat. Commun.">
        <title>Thousands of microbial genomes shed light on interconnected biogeochemical processes in an aquifer system.</title>
        <authorList>
            <person name="Anantharaman K."/>
            <person name="Brown C.T."/>
            <person name="Hug L.A."/>
            <person name="Sharon I."/>
            <person name="Castelle C.J."/>
            <person name="Probst A.J."/>
            <person name="Thomas B.C."/>
            <person name="Singh A."/>
            <person name="Wilkins M.J."/>
            <person name="Karaoz U."/>
            <person name="Brodie E.L."/>
            <person name="Williams K.H."/>
            <person name="Hubbard S.S."/>
            <person name="Banfield J.F."/>
        </authorList>
    </citation>
    <scope>NUCLEOTIDE SEQUENCE [LARGE SCALE GENOMIC DNA]</scope>
</reference>
<dbReference type="SUPFAM" id="SSF54001">
    <property type="entry name" value="Cysteine proteinases"/>
    <property type="match status" value="1"/>
</dbReference>
<gene>
    <name evidence="1" type="ORF">A2469_03975</name>
</gene>
<accession>A0A1F6P2F6</accession>
<proteinExistence type="predicted"/>